<dbReference type="Proteomes" id="UP000813876">
    <property type="component" value="Unassembled WGS sequence"/>
</dbReference>
<reference evidence="2" key="1">
    <citation type="submission" date="2019-11" db="EMBL/GenBank/DDBJ databases">
        <title>Comparative genomics of photobacteria reveal adaptation to distinct habitats.</title>
        <authorList>
            <person name="Fuertes-Perez S."/>
            <person name="Hilgarth M."/>
            <person name="Vogel R.F."/>
        </authorList>
    </citation>
    <scope>NUCLEOTIDE SEQUENCE</scope>
    <source>
        <strain evidence="2">TMW2.2145</strain>
    </source>
</reference>
<dbReference type="RefSeq" id="WP_107188215.1">
    <property type="nucleotide sequence ID" value="NZ_CAMQUW010000179.1"/>
</dbReference>
<proteinExistence type="predicted"/>
<dbReference type="EMBL" id="WMCP01000048">
    <property type="protein sequence ID" value="MCF2304163.1"/>
    <property type="molecule type" value="Genomic_DNA"/>
</dbReference>
<organism evidence="2 3">
    <name type="scientific">Photobacterium phosphoreum</name>
    <dbReference type="NCBI Taxonomy" id="659"/>
    <lineage>
        <taxon>Bacteria</taxon>
        <taxon>Pseudomonadati</taxon>
        <taxon>Pseudomonadota</taxon>
        <taxon>Gammaproteobacteria</taxon>
        <taxon>Vibrionales</taxon>
        <taxon>Vibrionaceae</taxon>
        <taxon>Photobacterium</taxon>
    </lineage>
</organism>
<comment type="caution">
    <text evidence="2">The sequence shown here is derived from an EMBL/GenBank/DDBJ whole genome shotgun (WGS) entry which is preliminary data.</text>
</comment>
<dbReference type="InterPro" id="IPR025959">
    <property type="entry name" value="Winged_HTH_dom"/>
</dbReference>
<feature type="domain" description="Winged helix-turn helix" evidence="1">
    <location>
        <begin position="3"/>
        <end position="40"/>
    </location>
</feature>
<name>A0AAW4ZZX6_PHOPO</name>
<evidence type="ECO:0000313" key="3">
    <source>
        <dbReference type="Proteomes" id="UP000813876"/>
    </source>
</evidence>
<gene>
    <name evidence="2" type="ORF">GLP33_20915</name>
</gene>
<dbReference type="Pfam" id="PF13592">
    <property type="entry name" value="HTH_33"/>
    <property type="match status" value="1"/>
</dbReference>
<evidence type="ECO:0000313" key="2">
    <source>
        <dbReference type="EMBL" id="MCF2304163.1"/>
    </source>
</evidence>
<accession>A0AAW4ZZX6</accession>
<evidence type="ECO:0000259" key="1">
    <source>
        <dbReference type="Pfam" id="PF13592"/>
    </source>
</evidence>
<protein>
    <recommendedName>
        <fullName evidence="1">Winged helix-turn helix domain-containing protein</fullName>
    </recommendedName>
</protein>
<sequence>MSANIHAYILKQFDKNYHPDSIYYLLKHMGFSWITSRSKQSQQTQDNLKLKRSLRSLDI</sequence>
<dbReference type="AlphaFoldDB" id="A0AAW4ZZX6"/>